<evidence type="ECO:0000256" key="1">
    <source>
        <dbReference type="ARBA" id="ARBA00022737"/>
    </source>
</evidence>
<dbReference type="SUPFAM" id="SSF48403">
    <property type="entry name" value="Ankyrin repeat"/>
    <property type="match status" value="1"/>
</dbReference>
<protein>
    <submittedName>
        <fullName evidence="3">Ankyrin repeat protein, putative</fullName>
    </submittedName>
</protein>
<dbReference type="PANTHER" id="PTHR24198">
    <property type="entry name" value="ANKYRIN REPEAT AND PROTEIN KINASE DOMAIN-CONTAINING PROTEIN"/>
    <property type="match status" value="1"/>
</dbReference>
<accession>A0A0S4JEZ6</accession>
<dbReference type="VEuPathDB" id="TriTrypDB:BSAL_16805"/>
<dbReference type="InterPro" id="IPR036770">
    <property type="entry name" value="Ankyrin_rpt-contain_sf"/>
</dbReference>
<dbReference type="AlphaFoldDB" id="A0A0S4JEZ6"/>
<keyword evidence="4" id="KW-1185">Reference proteome</keyword>
<dbReference type="Proteomes" id="UP000051952">
    <property type="component" value="Unassembled WGS sequence"/>
</dbReference>
<evidence type="ECO:0000313" key="4">
    <source>
        <dbReference type="Proteomes" id="UP000051952"/>
    </source>
</evidence>
<dbReference type="Pfam" id="PF12796">
    <property type="entry name" value="Ank_2"/>
    <property type="match status" value="2"/>
</dbReference>
<sequence>MLFQRKLYDSPSGKTTKMSISHSTVAALHQRVRKGDLDDVKSFLKTLQCPKQQIFNEIVDDWNAVRVAVAFNRPLILAYLFENGAVEPPPRPKDGWTSLHVACFHGYDACVEVLLDARVTSVAAENDDNGRWPIHCAVQRDGIESLEHLLSHRTDQNCRTSVTRSTALHVAAEYGAIKCFTRLLETHRSRIALGIMNASNRSVLLEATHSDAPNANKCLEVLLNYFLREESVTSPRSRESESPKQQQQGVRLSRWEELKDGFTRCIVNGQTAQVLTFLKHDKFCDLLLHDGRRFDGVHHDSHEEPLIHQFFRTWNAAFVGSVIRGLLSWKMDQLSGASFSDFVSDFRVTLLTPLPTPHAIRSTPERNGTVAPLSLVFSSLNKRPRAMLEELFGSSGALRAVVQPSQDLIVDMTLLSPSCNLFNHGEFAVPFLPRDALSESGGCFLVHALLRFAATAGIYRRASFWKDLAVLVMDNPFLLPPVEPLEVTTPNTACRTQPHRWISEEIQLGQPTQCNIVVDAHRVELLRSVLESKFRGIVDYCATKRQA</sequence>
<reference evidence="4" key="1">
    <citation type="submission" date="2015-09" db="EMBL/GenBank/DDBJ databases">
        <authorList>
            <consortium name="Pathogen Informatics"/>
        </authorList>
    </citation>
    <scope>NUCLEOTIDE SEQUENCE [LARGE SCALE GENOMIC DNA]</scope>
    <source>
        <strain evidence="4">Lake Konstanz</strain>
    </source>
</reference>
<proteinExistence type="predicted"/>
<keyword evidence="1" id="KW-0677">Repeat</keyword>
<evidence type="ECO:0000313" key="3">
    <source>
        <dbReference type="EMBL" id="CUG88691.1"/>
    </source>
</evidence>
<dbReference type="Gene3D" id="1.25.40.20">
    <property type="entry name" value="Ankyrin repeat-containing domain"/>
    <property type="match status" value="1"/>
</dbReference>
<gene>
    <name evidence="3" type="ORF">BSAL_16805</name>
</gene>
<evidence type="ECO:0000256" key="2">
    <source>
        <dbReference type="ARBA" id="ARBA00023043"/>
    </source>
</evidence>
<dbReference type="PANTHER" id="PTHR24198:SF165">
    <property type="entry name" value="ANKYRIN REPEAT-CONTAINING PROTEIN-RELATED"/>
    <property type="match status" value="1"/>
</dbReference>
<dbReference type="EMBL" id="CYKH01001668">
    <property type="protein sequence ID" value="CUG88691.1"/>
    <property type="molecule type" value="Genomic_DNA"/>
</dbReference>
<name>A0A0S4JEZ6_BODSA</name>
<keyword evidence="2" id="KW-0040">ANK repeat</keyword>
<dbReference type="SMART" id="SM00248">
    <property type="entry name" value="ANK"/>
    <property type="match status" value="4"/>
</dbReference>
<organism evidence="3 4">
    <name type="scientific">Bodo saltans</name>
    <name type="common">Flagellated protozoan</name>
    <dbReference type="NCBI Taxonomy" id="75058"/>
    <lineage>
        <taxon>Eukaryota</taxon>
        <taxon>Discoba</taxon>
        <taxon>Euglenozoa</taxon>
        <taxon>Kinetoplastea</taxon>
        <taxon>Metakinetoplastina</taxon>
        <taxon>Eubodonida</taxon>
        <taxon>Bodonidae</taxon>
        <taxon>Bodo</taxon>
    </lineage>
</organism>
<dbReference type="InterPro" id="IPR002110">
    <property type="entry name" value="Ankyrin_rpt"/>
</dbReference>